<dbReference type="Proteomes" id="UP000280955">
    <property type="component" value="Unassembled WGS sequence"/>
</dbReference>
<evidence type="ECO:0000313" key="2">
    <source>
        <dbReference type="Proteomes" id="UP000280955"/>
    </source>
</evidence>
<gene>
    <name evidence="1" type="ORF">BDD30_0657</name>
</gene>
<evidence type="ECO:0000313" key="1">
    <source>
        <dbReference type="EMBL" id="RKS66363.1"/>
    </source>
</evidence>
<dbReference type="RefSeq" id="WP_015833770.1">
    <property type="nucleotide sequence ID" value="NC_012962.1"/>
</dbReference>
<accession>A0ABX9SSJ0</accession>
<comment type="caution">
    <text evidence="1">The sequence shown here is derived from an EMBL/GenBank/DDBJ whole genome shotgun (WGS) entry which is preliminary data.</text>
</comment>
<reference evidence="1 2" key="1">
    <citation type="submission" date="2018-10" db="EMBL/GenBank/DDBJ databases">
        <title>Genomic Encyclopedia of Archaeal and Bacterial Type Strains, Phase II (KMG-II): from individual species to whole genera.</title>
        <authorList>
            <person name="Goeker M."/>
        </authorList>
    </citation>
    <scope>NUCLEOTIDE SEQUENCE [LARGE SCALE GENOMIC DNA]</scope>
    <source>
        <strain evidence="1 2">DSM 15149</strain>
    </source>
</reference>
<organism evidence="1 2">
    <name type="scientific">Photorhabdus asymbiotica</name>
    <dbReference type="NCBI Taxonomy" id="291112"/>
    <lineage>
        <taxon>Bacteria</taxon>
        <taxon>Pseudomonadati</taxon>
        <taxon>Pseudomonadota</taxon>
        <taxon>Gammaproteobacteria</taxon>
        <taxon>Enterobacterales</taxon>
        <taxon>Morganellaceae</taxon>
        <taxon>Photorhabdus</taxon>
    </lineage>
</organism>
<keyword evidence="2" id="KW-1185">Reference proteome</keyword>
<protein>
    <submittedName>
        <fullName evidence="1">Uncharacterized protein</fullName>
    </submittedName>
</protein>
<sequence length="213" mass="23987">MSSKKIISIGPLQTIEIYSEGNIVLPDNVPAAIIKNNSTTLIRAISYWAPMIGDYNLYSNVDVYPGEVKILARPQNSIYRYRIVVSNLSDVVNAEIEVVMDFLWKETGIPSKMVYMTSNEPFEIYNSGSPILPLEFNDAIIKNNGPAHIRAVNYWAGPFGNYNQYSYIDIYAGRTEILASPPNAINYYKVVFLNLGGALNAELEVMSHLWHDR</sequence>
<dbReference type="EMBL" id="RBLJ01000001">
    <property type="protein sequence ID" value="RKS66363.1"/>
    <property type="molecule type" value="Genomic_DNA"/>
</dbReference>
<name>A0ABX9SSJ0_9GAMM</name>
<proteinExistence type="predicted"/>